<feature type="transmembrane region" description="Helical" evidence="8">
    <location>
        <begin position="113"/>
        <end position="132"/>
    </location>
</feature>
<keyword evidence="3 8" id="KW-0812">Transmembrane</keyword>
<keyword evidence="4 8" id="KW-1133">Transmembrane helix</keyword>
<dbReference type="PANTHER" id="PTHR42643">
    <property type="entry name" value="IONOTROPIC RECEPTOR 20A-RELATED"/>
    <property type="match status" value="1"/>
</dbReference>
<gene>
    <name evidence="9" type="ORF">AFUS01_LOCUS28446</name>
</gene>
<evidence type="ECO:0000256" key="1">
    <source>
        <dbReference type="ARBA" id="ARBA00004651"/>
    </source>
</evidence>
<dbReference type="AlphaFoldDB" id="A0A8J2L8V9"/>
<dbReference type="PANTHER" id="PTHR42643:SF24">
    <property type="entry name" value="IONOTROPIC RECEPTOR 60A"/>
    <property type="match status" value="1"/>
</dbReference>
<comment type="subcellular location">
    <subcellularLocation>
        <location evidence="1">Cell membrane</location>
        <topology evidence="1">Multi-pass membrane protein</topology>
    </subcellularLocation>
</comment>
<protein>
    <submittedName>
        <fullName evidence="9">Uncharacterized protein</fullName>
    </submittedName>
</protein>
<evidence type="ECO:0000313" key="10">
    <source>
        <dbReference type="Proteomes" id="UP000708208"/>
    </source>
</evidence>
<sequence length="388" mass="43763">MGTGGGATGVLLKNGTWNGIMGDLMNGISEVGICAGISLSRYAYVDFSYFFNYLELVLSHGPTPRIYTWKALLWPFSQPLWNCIAVNTALAITFLLVLERYLEPLVFKRANLFWGYGNIISFILSSFLFRCVKIPAFAGRSTKAFCIVWSLCVLTIVTVYLSRLFSLFVSPRREISPGNLNELATSDYDIGMTYFGGLLFHTFKSSPRVEYKKIFSRWSPLKPNECLKRGFKPKFACLSYNTDFNLMLYSLRGDIEHLLTHKRLSVFEIPMGLPLEKNSIYSRGFHAAMSSTFECGLLKKWVINTGAVDRLAKTGIFENGIKQPNVDPDVVVLNLLHLKGALNSFVGGVSIALITFTLELLLKFARVPQCRISKYIFSIFLQKIKLFK</sequence>
<evidence type="ECO:0000256" key="5">
    <source>
        <dbReference type="ARBA" id="ARBA00023136"/>
    </source>
</evidence>
<evidence type="ECO:0000313" key="9">
    <source>
        <dbReference type="EMBL" id="CAG7817908.1"/>
    </source>
</evidence>
<name>A0A8J2L8V9_9HEXA</name>
<feature type="transmembrane region" description="Helical" evidence="8">
    <location>
        <begin position="144"/>
        <end position="162"/>
    </location>
</feature>
<reference evidence="9" key="1">
    <citation type="submission" date="2021-06" db="EMBL/GenBank/DDBJ databases">
        <authorList>
            <person name="Hodson N. C."/>
            <person name="Mongue J. A."/>
            <person name="Jaron S. K."/>
        </authorList>
    </citation>
    <scope>NUCLEOTIDE SEQUENCE</scope>
</reference>
<evidence type="ECO:0000256" key="8">
    <source>
        <dbReference type="SAM" id="Phobius"/>
    </source>
</evidence>
<evidence type="ECO:0000256" key="4">
    <source>
        <dbReference type="ARBA" id="ARBA00022989"/>
    </source>
</evidence>
<evidence type="ECO:0000256" key="2">
    <source>
        <dbReference type="ARBA" id="ARBA00022475"/>
    </source>
</evidence>
<comment type="caution">
    <text evidence="9">The sequence shown here is derived from an EMBL/GenBank/DDBJ whole genome shotgun (WGS) entry which is preliminary data.</text>
</comment>
<evidence type="ECO:0000256" key="3">
    <source>
        <dbReference type="ARBA" id="ARBA00022692"/>
    </source>
</evidence>
<keyword evidence="10" id="KW-1185">Reference proteome</keyword>
<keyword evidence="6" id="KW-0675">Receptor</keyword>
<accession>A0A8J2L8V9</accession>
<evidence type="ECO:0000256" key="6">
    <source>
        <dbReference type="ARBA" id="ARBA00023170"/>
    </source>
</evidence>
<organism evidence="9 10">
    <name type="scientific">Allacma fusca</name>
    <dbReference type="NCBI Taxonomy" id="39272"/>
    <lineage>
        <taxon>Eukaryota</taxon>
        <taxon>Metazoa</taxon>
        <taxon>Ecdysozoa</taxon>
        <taxon>Arthropoda</taxon>
        <taxon>Hexapoda</taxon>
        <taxon>Collembola</taxon>
        <taxon>Symphypleona</taxon>
        <taxon>Sminthuridae</taxon>
        <taxon>Allacma</taxon>
    </lineage>
</organism>
<feature type="transmembrane region" description="Helical" evidence="8">
    <location>
        <begin position="80"/>
        <end position="98"/>
    </location>
</feature>
<proteinExistence type="predicted"/>
<dbReference type="OrthoDB" id="6419232at2759"/>
<keyword evidence="5 8" id="KW-0472">Membrane</keyword>
<keyword evidence="7" id="KW-0325">Glycoprotein</keyword>
<keyword evidence="2" id="KW-1003">Cell membrane</keyword>
<dbReference type="InterPro" id="IPR052192">
    <property type="entry name" value="Insect_Ionotropic_Sensory_Rcpt"/>
</dbReference>
<feature type="transmembrane region" description="Helical" evidence="8">
    <location>
        <begin position="341"/>
        <end position="362"/>
    </location>
</feature>
<dbReference type="EMBL" id="CAJVCH010406727">
    <property type="protein sequence ID" value="CAG7817908.1"/>
    <property type="molecule type" value="Genomic_DNA"/>
</dbReference>
<dbReference type="GO" id="GO:0005886">
    <property type="term" value="C:plasma membrane"/>
    <property type="evidence" value="ECO:0007669"/>
    <property type="project" value="UniProtKB-SubCell"/>
</dbReference>
<evidence type="ECO:0000256" key="7">
    <source>
        <dbReference type="ARBA" id="ARBA00023180"/>
    </source>
</evidence>
<dbReference type="Proteomes" id="UP000708208">
    <property type="component" value="Unassembled WGS sequence"/>
</dbReference>